<dbReference type="AlphaFoldDB" id="A0AAW2NAD1"/>
<evidence type="ECO:0000313" key="1">
    <source>
        <dbReference type="EMBL" id="KAL0340475.1"/>
    </source>
</evidence>
<reference evidence="1" key="2">
    <citation type="journal article" date="2024" name="Plant">
        <title>Genomic evolution and insights into agronomic trait innovations of Sesamum species.</title>
        <authorList>
            <person name="Miao H."/>
            <person name="Wang L."/>
            <person name="Qu L."/>
            <person name="Liu H."/>
            <person name="Sun Y."/>
            <person name="Le M."/>
            <person name="Wang Q."/>
            <person name="Wei S."/>
            <person name="Zheng Y."/>
            <person name="Lin W."/>
            <person name="Duan Y."/>
            <person name="Cao H."/>
            <person name="Xiong S."/>
            <person name="Wang X."/>
            <person name="Wei L."/>
            <person name="Li C."/>
            <person name="Ma Q."/>
            <person name="Ju M."/>
            <person name="Zhao R."/>
            <person name="Li G."/>
            <person name="Mu C."/>
            <person name="Tian Q."/>
            <person name="Mei H."/>
            <person name="Zhang T."/>
            <person name="Gao T."/>
            <person name="Zhang H."/>
        </authorList>
    </citation>
    <scope>NUCLEOTIDE SEQUENCE</scope>
    <source>
        <strain evidence="1">G02</strain>
    </source>
</reference>
<protein>
    <submittedName>
        <fullName evidence="1">Uncharacterized protein</fullName>
    </submittedName>
</protein>
<organism evidence="1">
    <name type="scientific">Sesamum radiatum</name>
    <name type="common">Black benniseed</name>
    <dbReference type="NCBI Taxonomy" id="300843"/>
    <lineage>
        <taxon>Eukaryota</taxon>
        <taxon>Viridiplantae</taxon>
        <taxon>Streptophyta</taxon>
        <taxon>Embryophyta</taxon>
        <taxon>Tracheophyta</taxon>
        <taxon>Spermatophyta</taxon>
        <taxon>Magnoliopsida</taxon>
        <taxon>eudicotyledons</taxon>
        <taxon>Gunneridae</taxon>
        <taxon>Pentapetalae</taxon>
        <taxon>asterids</taxon>
        <taxon>lamiids</taxon>
        <taxon>Lamiales</taxon>
        <taxon>Pedaliaceae</taxon>
        <taxon>Sesamum</taxon>
    </lineage>
</organism>
<name>A0AAW2NAD1_SESRA</name>
<sequence length="94" mass="10393">MADWISAHLRTTEWSLTPSSSSMSASVNPFLPSAELDLSVESFTFETSSHCTREKAMPTKAQIGMRIWVPRSGSSVVSAISFVGNRENLGWERK</sequence>
<proteinExistence type="predicted"/>
<gene>
    <name evidence="1" type="ORF">Sradi_4564300</name>
</gene>
<dbReference type="EMBL" id="JACGWJ010000020">
    <property type="protein sequence ID" value="KAL0340475.1"/>
    <property type="molecule type" value="Genomic_DNA"/>
</dbReference>
<comment type="caution">
    <text evidence="1">The sequence shown here is derived from an EMBL/GenBank/DDBJ whole genome shotgun (WGS) entry which is preliminary data.</text>
</comment>
<accession>A0AAW2NAD1</accession>
<reference evidence="1" key="1">
    <citation type="submission" date="2020-06" db="EMBL/GenBank/DDBJ databases">
        <authorList>
            <person name="Li T."/>
            <person name="Hu X."/>
            <person name="Zhang T."/>
            <person name="Song X."/>
            <person name="Zhang H."/>
            <person name="Dai N."/>
            <person name="Sheng W."/>
            <person name="Hou X."/>
            <person name="Wei L."/>
        </authorList>
    </citation>
    <scope>NUCLEOTIDE SEQUENCE</scope>
    <source>
        <strain evidence="1">G02</strain>
        <tissue evidence="1">Leaf</tissue>
    </source>
</reference>